<evidence type="ECO:0000313" key="2">
    <source>
        <dbReference type="EMBL" id="RFU80637.1"/>
    </source>
</evidence>
<dbReference type="Proteomes" id="UP000266272">
    <property type="component" value="Unassembled WGS sequence"/>
</dbReference>
<dbReference type="AlphaFoldDB" id="A0A395NXX0"/>
<name>A0A395NXX0_TRIAR</name>
<dbReference type="STRING" id="490622.A0A395NXX0"/>
<organism evidence="2 3">
    <name type="scientific">Trichoderma arundinaceum</name>
    <dbReference type="NCBI Taxonomy" id="490622"/>
    <lineage>
        <taxon>Eukaryota</taxon>
        <taxon>Fungi</taxon>
        <taxon>Dikarya</taxon>
        <taxon>Ascomycota</taxon>
        <taxon>Pezizomycotina</taxon>
        <taxon>Sordariomycetes</taxon>
        <taxon>Hypocreomycetidae</taxon>
        <taxon>Hypocreales</taxon>
        <taxon>Hypocreaceae</taxon>
        <taxon>Trichoderma</taxon>
    </lineage>
</organism>
<feature type="region of interest" description="Disordered" evidence="1">
    <location>
        <begin position="289"/>
        <end position="337"/>
    </location>
</feature>
<evidence type="ECO:0000313" key="3">
    <source>
        <dbReference type="Proteomes" id="UP000266272"/>
    </source>
</evidence>
<gene>
    <name evidence="2" type="ORF">TARUN_1593</name>
</gene>
<evidence type="ECO:0000256" key="1">
    <source>
        <dbReference type="SAM" id="MobiDB-lite"/>
    </source>
</evidence>
<dbReference type="EMBL" id="PXOA01000102">
    <property type="protein sequence ID" value="RFU80637.1"/>
    <property type="molecule type" value="Genomic_DNA"/>
</dbReference>
<dbReference type="OrthoDB" id="66964at2759"/>
<protein>
    <submittedName>
        <fullName evidence="2">Uncharacterized protein</fullName>
    </submittedName>
</protein>
<accession>A0A395NXX0</accession>
<keyword evidence="3" id="KW-1185">Reference proteome</keyword>
<comment type="caution">
    <text evidence="2">The sequence shown here is derived from an EMBL/GenBank/DDBJ whole genome shotgun (WGS) entry which is preliminary data.</text>
</comment>
<sequence>MFPPVDQKILQSNPEFAKLYRIITTAILNPDGSTKDDFEAKDRAAVQKRAIATATPPEPKPASTSSTRLSRASERLQQKQAQSSAEATPEALLDLLLILPPFLDAVDTLPHDSIALLLSSPPLSDFEALLPDLADLISSNLHASALGLARFAHPAVNPSYLHRHVASLPKDFANLNASLSAAEEALKAARIRTITSLTGLLQIFSECLTCLVRSLEAKHGVIARSLELRASDISLEAQRAEKQTEQMMWKLRKEVYTPESISALQHYVTHLKDANARIMERVRRLQADLESHGEYSQSEAAEEQEGDGNPKGVPRVYKDVGQRVEDAKRDMDRLRLS</sequence>
<feature type="region of interest" description="Disordered" evidence="1">
    <location>
        <begin position="49"/>
        <end position="85"/>
    </location>
</feature>
<proteinExistence type="predicted"/>
<feature type="compositionally biased region" description="Basic and acidic residues" evidence="1">
    <location>
        <begin position="316"/>
        <end position="337"/>
    </location>
</feature>
<reference evidence="2 3" key="1">
    <citation type="journal article" date="2018" name="PLoS Pathog.">
        <title>Evolution of structural diversity of trichothecenes, a family of toxins produced by plant pathogenic and entomopathogenic fungi.</title>
        <authorList>
            <person name="Proctor R.H."/>
            <person name="McCormick S.P."/>
            <person name="Kim H.S."/>
            <person name="Cardoza R.E."/>
            <person name="Stanley A.M."/>
            <person name="Lindo L."/>
            <person name="Kelly A."/>
            <person name="Brown D.W."/>
            <person name="Lee T."/>
            <person name="Vaughan M.M."/>
            <person name="Alexander N.J."/>
            <person name="Busman M."/>
            <person name="Gutierrez S."/>
        </authorList>
    </citation>
    <scope>NUCLEOTIDE SEQUENCE [LARGE SCALE GENOMIC DNA]</scope>
    <source>
        <strain evidence="2 3">IBT 40837</strain>
    </source>
</reference>